<gene>
    <name evidence="3" type="primary">rlpA</name>
    <name evidence="6" type="ordered locus">Daro_3173</name>
</gene>
<accession>Q47B78</accession>
<dbReference type="EC" id="4.2.2.-" evidence="3"/>
<dbReference type="InterPro" id="IPR012997">
    <property type="entry name" value="RplA"/>
</dbReference>
<comment type="function">
    <text evidence="3">Lytic transglycosylase with a strong preference for naked glycan strands that lack stem peptides.</text>
</comment>
<evidence type="ECO:0000256" key="1">
    <source>
        <dbReference type="ARBA" id="ARBA00023239"/>
    </source>
</evidence>
<dbReference type="PANTHER" id="PTHR34183">
    <property type="entry name" value="ENDOLYTIC PEPTIDOGLYCAN TRANSGLYCOSYLASE RLPA"/>
    <property type="match status" value="1"/>
</dbReference>
<feature type="signal peptide" evidence="3">
    <location>
        <begin position="1"/>
        <end position="33"/>
    </location>
</feature>
<dbReference type="GO" id="GO:0000270">
    <property type="term" value="P:peptidoglycan metabolic process"/>
    <property type="evidence" value="ECO:0007669"/>
    <property type="project" value="UniProtKB-UniRule"/>
</dbReference>
<reference evidence="6" key="1">
    <citation type="submission" date="2005-08" db="EMBL/GenBank/DDBJ databases">
        <title>Complete sequence of Dechloromonas aromatica RCB.</title>
        <authorList>
            <person name="Salinero K.K."/>
            <person name="Copeland A."/>
            <person name="Lucas S."/>
            <person name="Lapidus A."/>
            <person name="Barry K."/>
            <person name="Detter J.C."/>
            <person name="Glavina T."/>
            <person name="Hammon N."/>
            <person name="Israni S."/>
            <person name="Pitluck S."/>
            <person name="Di Bartolo G."/>
            <person name="Trong S."/>
            <person name="Schmutz J."/>
            <person name="Larimer F."/>
            <person name="Land M."/>
            <person name="Ivanova N."/>
            <person name="Richardson P."/>
        </authorList>
    </citation>
    <scope>NUCLEOTIDE SEQUENCE</scope>
    <source>
        <strain evidence="6">RCB</strain>
    </source>
</reference>
<dbReference type="CDD" id="cd22268">
    <property type="entry name" value="DPBB_RlpA-like"/>
    <property type="match status" value="1"/>
</dbReference>
<keyword evidence="6" id="KW-0449">Lipoprotein</keyword>
<dbReference type="GO" id="GO:0008932">
    <property type="term" value="F:lytic endotransglycosylase activity"/>
    <property type="evidence" value="ECO:0007669"/>
    <property type="project" value="UniProtKB-UniRule"/>
</dbReference>
<keyword evidence="2 3" id="KW-0961">Cell wall biogenesis/degradation</keyword>
<proteinExistence type="inferred from homology"/>
<dbReference type="STRING" id="159087.Daro_3173"/>
<dbReference type="SUPFAM" id="SSF50685">
    <property type="entry name" value="Barwin-like endoglucanases"/>
    <property type="match status" value="1"/>
</dbReference>
<dbReference type="GO" id="GO:0071555">
    <property type="term" value="P:cell wall organization"/>
    <property type="evidence" value="ECO:0007669"/>
    <property type="project" value="UniProtKB-KW"/>
</dbReference>
<name>Q47B78_DECAR</name>
<dbReference type="InterPro" id="IPR034718">
    <property type="entry name" value="RlpA"/>
</dbReference>
<evidence type="ECO:0000259" key="5">
    <source>
        <dbReference type="Pfam" id="PF03330"/>
    </source>
</evidence>
<dbReference type="InterPro" id="IPR009009">
    <property type="entry name" value="RlpA-like_DPBB"/>
</dbReference>
<feature type="domain" description="RlpA-like protein double-psi beta-barrel" evidence="5">
    <location>
        <begin position="79"/>
        <end position="167"/>
    </location>
</feature>
<evidence type="ECO:0000256" key="3">
    <source>
        <dbReference type="HAMAP-Rule" id="MF_02071"/>
    </source>
</evidence>
<comment type="similarity">
    <text evidence="3 4">Belongs to the RlpA family.</text>
</comment>
<protein>
    <recommendedName>
        <fullName evidence="3">Endolytic peptidoglycan transglycosylase RlpA</fullName>
        <ecNumber evidence="3">4.2.2.-</ecNumber>
    </recommendedName>
</protein>
<dbReference type="HOGENOM" id="CLU_042923_7_1_4"/>
<dbReference type="AlphaFoldDB" id="Q47B78"/>
<dbReference type="PANTHER" id="PTHR34183:SF1">
    <property type="entry name" value="ENDOLYTIC PEPTIDOGLYCAN TRANSGLYCOSYLASE RLPA"/>
    <property type="match status" value="1"/>
</dbReference>
<dbReference type="KEGG" id="dar:Daro_3173"/>
<dbReference type="InterPro" id="IPR036908">
    <property type="entry name" value="RlpA-like_sf"/>
</dbReference>
<dbReference type="eggNOG" id="COG0797">
    <property type="taxonomic scope" value="Bacteria"/>
</dbReference>
<dbReference type="EMBL" id="CP000089">
    <property type="protein sequence ID" value="AAZ47903.1"/>
    <property type="molecule type" value="Genomic_DNA"/>
</dbReference>
<dbReference type="Gene3D" id="2.40.40.10">
    <property type="entry name" value="RlpA-like domain"/>
    <property type="match status" value="1"/>
</dbReference>
<feature type="chain" id="PRO_5009992560" description="Endolytic peptidoglycan transglycosylase RlpA" evidence="3">
    <location>
        <begin position="34"/>
        <end position="214"/>
    </location>
</feature>
<keyword evidence="3" id="KW-0732">Signal</keyword>
<evidence type="ECO:0000256" key="2">
    <source>
        <dbReference type="ARBA" id="ARBA00023316"/>
    </source>
</evidence>
<dbReference type="Pfam" id="PF03330">
    <property type="entry name" value="DPBB_1"/>
    <property type="match status" value="1"/>
</dbReference>
<organism evidence="6">
    <name type="scientific">Dechloromonas aromatica (strain RCB)</name>
    <dbReference type="NCBI Taxonomy" id="159087"/>
    <lineage>
        <taxon>Bacteria</taxon>
        <taxon>Pseudomonadati</taxon>
        <taxon>Pseudomonadota</taxon>
        <taxon>Betaproteobacteria</taxon>
        <taxon>Rhodocyclales</taxon>
        <taxon>Azonexaceae</taxon>
        <taxon>Dechloromonas</taxon>
    </lineage>
</organism>
<evidence type="ECO:0000313" key="6">
    <source>
        <dbReference type="EMBL" id="AAZ47903.1"/>
    </source>
</evidence>
<evidence type="ECO:0000256" key="4">
    <source>
        <dbReference type="RuleBase" id="RU003495"/>
    </source>
</evidence>
<sequence precursor="true">MTKRRPWWSKWQRQVAAIACGLLLLNAVSPAWAAGKKKSAKPAIARHAKKAAHRVVRPASPASEFGPADLIGDDSPSLHGLASFYGRGFQGRKTSTGERFDINQFTAASNHFPLGTMLAVRRVDNDRCAIVKVNDRMHAKHRKRVIDVSRSVAEYLEMIHAGVVFVRIAPVKKGERGERGEGAGACRAAFEPELPCTTCTQPAKLPEFLPGSDG</sequence>
<keyword evidence="1 3" id="KW-0456">Lyase</keyword>
<dbReference type="HAMAP" id="MF_02071">
    <property type="entry name" value="RlpA"/>
    <property type="match status" value="1"/>
</dbReference>
<dbReference type="NCBIfam" id="TIGR00413">
    <property type="entry name" value="rlpA"/>
    <property type="match status" value="1"/>
</dbReference>